<name>A0A397J3L9_9GLOM</name>
<keyword evidence="2" id="KW-1185">Reference proteome</keyword>
<dbReference type="AlphaFoldDB" id="A0A397J3L9"/>
<gene>
    <name evidence="1" type="ORF">Glove_134g33</name>
</gene>
<evidence type="ECO:0000313" key="2">
    <source>
        <dbReference type="Proteomes" id="UP000266861"/>
    </source>
</evidence>
<proteinExistence type="predicted"/>
<protein>
    <submittedName>
        <fullName evidence="1">Uncharacterized protein</fullName>
    </submittedName>
</protein>
<dbReference type="Proteomes" id="UP000266861">
    <property type="component" value="Unassembled WGS sequence"/>
</dbReference>
<evidence type="ECO:0000313" key="1">
    <source>
        <dbReference type="EMBL" id="RHZ80586.1"/>
    </source>
</evidence>
<accession>A0A397J3L9</accession>
<dbReference type="EMBL" id="PQFF01000125">
    <property type="protein sequence ID" value="RHZ80586.1"/>
    <property type="molecule type" value="Genomic_DNA"/>
</dbReference>
<reference evidence="1 2" key="1">
    <citation type="submission" date="2018-08" db="EMBL/GenBank/DDBJ databases">
        <title>Genome and evolution of the arbuscular mycorrhizal fungus Diversispora epigaea (formerly Glomus versiforme) and its bacterial endosymbionts.</title>
        <authorList>
            <person name="Sun X."/>
            <person name="Fei Z."/>
            <person name="Harrison M."/>
        </authorList>
    </citation>
    <scope>NUCLEOTIDE SEQUENCE [LARGE SCALE GENOMIC DNA]</scope>
    <source>
        <strain evidence="1 2">IT104</strain>
    </source>
</reference>
<comment type="caution">
    <text evidence="1">The sequence shown here is derived from an EMBL/GenBank/DDBJ whole genome shotgun (WGS) entry which is preliminary data.</text>
</comment>
<organism evidence="1 2">
    <name type="scientific">Diversispora epigaea</name>
    <dbReference type="NCBI Taxonomy" id="1348612"/>
    <lineage>
        <taxon>Eukaryota</taxon>
        <taxon>Fungi</taxon>
        <taxon>Fungi incertae sedis</taxon>
        <taxon>Mucoromycota</taxon>
        <taxon>Glomeromycotina</taxon>
        <taxon>Glomeromycetes</taxon>
        <taxon>Diversisporales</taxon>
        <taxon>Diversisporaceae</taxon>
        <taxon>Diversispora</taxon>
    </lineage>
</organism>
<sequence>MSTPINTTIIPTAKVNTLSDTSTTMQLQQIPPKTYPPAETHHFQCNMSRLKVEPKVLMVSQEMHFFK</sequence>